<reference evidence="2 3" key="1">
    <citation type="submission" date="2021-06" db="EMBL/GenBank/DDBJ databases">
        <title>Caerostris extrusa draft genome.</title>
        <authorList>
            <person name="Kono N."/>
            <person name="Arakawa K."/>
        </authorList>
    </citation>
    <scope>NUCLEOTIDE SEQUENCE [LARGE SCALE GENOMIC DNA]</scope>
</reference>
<evidence type="ECO:0000313" key="3">
    <source>
        <dbReference type="Proteomes" id="UP001054945"/>
    </source>
</evidence>
<evidence type="ECO:0000256" key="1">
    <source>
        <dbReference type="SAM" id="MobiDB-lite"/>
    </source>
</evidence>
<protein>
    <submittedName>
        <fullName evidence="2">Uncharacterized protein</fullName>
    </submittedName>
</protein>
<name>A0AAV4N5K6_CAEEX</name>
<organism evidence="2 3">
    <name type="scientific">Caerostris extrusa</name>
    <name type="common">Bark spider</name>
    <name type="synonym">Caerostris bankana</name>
    <dbReference type="NCBI Taxonomy" id="172846"/>
    <lineage>
        <taxon>Eukaryota</taxon>
        <taxon>Metazoa</taxon>
        <taxon>Ecdysozoa</taxon>
        <taxon>Arthropoda</taxon>
        <taxon>Chelicerata</taxon>
        <taxon>Arachnida</taxon>
        <taxon>Araneae</taxon>
        <taxon>Araneomorphae</taxon>
        <taxon>Entelegynae</taxon>
        <taxon>Araneoidea</taxon>
        <taxon>Araneidae</taxon>
        <taxon>Caerostris</taxon>
    </lineage>
</organism>
<accession>A0AAV4N5K6</accession>
<dbReference type="EMBL" id="BPLR01020452">
    <property type="protein sequence ID" value="GIX78971.1"/>
    <property type="molecule type" value="Genomic_DNA"/>
</dbReference>
<sequence>MSLLNIRRGNSRFSNIQSRKEGGASIIQRKRCENRIYIIKNLVCRFCESGKLQCNYFQTPVVFKTKSFATGIEDGLAKVHPSTHNGAHQKSEEFKEESNEQGMTHESMASHSNYSTKGRIECFKKGDSHKRNFLLCNVAFKYPQREFKMFKYPES</sequence>
<dbReference type="Proteomes" id="UP001054945">
    <property type="component" value="Unassembled WGS sequence"/>
</dbReference>
<dbReference type="AlphaFoldDB" id="A0AAV4N5K6"/>
<keyword evidence="3" id="KW-1185">Reference proteome</keyword>
<gene>
    <name evidence="2" type="ORF">CEXT_547671</name>
</gene>
<feature type="compositionally biased region" description="Polar residues" evidence="1">
    <location>
        <begin position="100"/>
        <end position="112"/>
    </location>
</feature>
<proteinExistence type="predicted"/>
<comment type="caution">
    <text evidence="2">The sequence shown here is derived from an EMBL/GenBank/DDBJ whole genome shotgun (WGS) entry which is preliminary data.</text>
</comment>
<feature type="region of interest" description="Disordered" evidence="1">
    <location>
        <begin position="80"/>
        <end position="112"/>
    </location>
</feature>
<evidence type="ECO:0000313" key="2">
    <source>
        <dbReference type="EMBL" id="GIX78971.1"/>
    </source>
</evidence>
<feature type="compositionally biased region" description="Basic and acidic residues" evidence="1">
    <location>
        <begin position="89"/>
        <end position="98"/>
    </location>
</feature>